<dbReference type="EMBL" id="FNUT01000017">
    <property type="protein sequence ID" value="SEG73993.1"/>
    <property type="molecule type" value="Genomic_DNA"/>
</dbReference>
<dbReference type="SUPFAM" id="SSF56925">
    <property type="entry name" value="OMPA-like"/>
    <property type="match status" value="1"/>
</dbReference>
<evidence type="ECO:0000259" key="3">
    <source>
        <dbReference type="Pfam" id="PF13505"/>
    </source>
</evidence>
<keyword evidence="1 2" id="KW-0732">Signal</keyword>
<dbReference type="InterPro" id="IPR027385">
    <property type="entry name" value="Beta-barrel_OMP"/>
</dbReference>
<evidence type="ECO:0000313" key="4">
    <source>
        <dbReference type="EMBL" id="SEG73993.1"/>
    </source>
</evidence>
<keyword evidence="5" id="KW-1185">Reference proteome</keyword>
<accession>A0A1H6CMU8</accession>
<gene>
    <name evidence="4" type="ORF">SAMN05421877_1175</name>
</gene>
<dbReference type="RefSeq" id="WP_103907865.1">
    <property type="nucleotide sequence ID" value="NZ_CP049246.1"/>
</dbReference>
<dbReference type="Pfam" id="PF13505">
    <property type="entry name" value="OMP_b-brl"/>
    <property type="match status" value="1"/>
</dbReference>
<feature type="signal peptide" evidence="2">
    <location>
        <begin position="1"/>
        <end position="20"/>
    </location>
</feature>
<name>A0A1H6CMU8_9SPHI</name>
<dbReference type="OrthoDB" id="945117at2"/>
<dbReference type="Gene3D" id="2.40.160.20">
    <property type="match status" value="1"/>
</dbReference>
<proteinExistence type="predicted"/>
<evidence type="ECO:0000313" key="5">
    <source>
        <dbReference type="Proteomes" id="UP000236731"/>
    </source>
</evidence>
<sequence>MKKILLTLSAVAVLGFAANAQTEKGKFMLGGQVNYDGHNVKDSDFKINSLSIVPNVGYFVADNIAVGLGLGYQWTKAENNENSSETGSAFQLAPFGRMYSNNAGPVKFFGQLSVPMSWGERKINDDKVSTISNYGVELAPGIAFFPTSNIGIEFKVKGLYFQSSTDKAEATDIETTTNSYGLNANSLAPTVGVTFHF</sequence>
<evidence type="ECO:0000256" key="1">
    <source>
        <dbReference type="ARBA" id="ARBA00022729"/>
    </source>
</evidence>
<reference evidence="5" key="1">
    <citation type="submission" date="2016-10" db="EMBL/GenBank/DDBJ databases">
        <authorList>
            <person name="Varghese N."/>
            <person name="Submissions S."/>
        </authorList>
    </citation>
    <scope>NUCLEOTIDE SEQUENCE [LARGE SCALE GENOMIC DNA]</scope>
    <source>
        <strain evidence="5">DSM 22361</strain>
    </source>
</reference>
<dbReference type="Proteomes" id="UP000236731">
    <property type="component" value="Unassembled WGS sequence"/>
</dbReference>
<evidence type="ECO:0000256" key="2">
    <source>
        <dbReference type="SAM" id="SignalP"/>
    </source>
</evidence>
<feature type="chain" id="PRO_5009295015" evidence="2">
    <location>
        <begin position="21"/>
        <end position="197"/>
    </location>
</feature>
<feature type="domain" description="Outer membrane protein beta-barrel" evidence="3">
    <location>
        <begin position="8"/>
        <end position="180"/>
    </location>
</feature>
<protein>
    <submittedName>
        <fullName evidence="4">Outer membrane protein beta-barrel domain-containing protein</fullName>
    </submittedName>
</protein>
<organism evidence="4 5">
    <name type="scientific">Sphingobacterium lactis</name>
    <dbReference type="NCBI Taxonomy" id="797291"/>
    <lineage>
        <taxon>Bacteria</taxon>
        <taxon>Pseudomonadati</taxon>
        <taxon>Bacteroidota</taxon>
        <taxon>Sphingobacteriia</taxon>
        <taxon>Sphingobacteriales</taxon>
        <taxon>Sphingobacteriaceae</taxon>
        <taxon>Sphingobacterium</taxon>
    </lineage>
</organism>
<dbReference type="InterPro" id="IPR011250">
    <property type="entry name" value="OMP/PagP_B-barrel"/>
</dbReference>
<dbReference type="AlphaFoldDB" id="A0A1H6CMU8"/>